<evidence type="ECO:0000313" key="2">
    <source>
        <dbReference type="EMBL" id="KAG0484099.1"/>
    </source>
</evidence>
<dbReference type="OrthoDB" id="1925259at2759"/>
<dbReference type="Proteomes" id="UP000639772">
    <property type="component" value="Unassembled WGS sequence"/>
</dbReference>
<accession>A0A835QXS0</accession>
<reference evidence="3 4" key="1">
    <citation type="journal article" date="2020" name="Nat. Food">
        <title>A phased Vanilla planifolia genome enables genetic improvement of flavour and production.</title>
        <authorList>
            <person name="Hasing T."/>
            <person name="Tang H."/>
            <person name="Brym M."/>
            <person name="Khazi F."/>
            <person name="Huang T."/>
            <person name="Chambers A.H."/>
        </authorList>
    </citation>
    <scope>NUCLEOTIDE SEQUENCE [LARGE SCALE GENOMIC DNA]</scope>
    <source>
        <tissue evidence="1">Leaf</tissue>
    </source>
</reference>
<gene>
    <name evidence="2" type="ORF">HPP92_012183</name>
    <name evidence="1" type="ORF">HPP92_012574</name>
</gene>
<proteinExistence type="predicted"/>
<evidence type="ECO:0000313" key="4">
    <source>
        <dbReference type="Proteomes" id="UP000639772"/>
    </source>
</evidence>
<sequence>MGEKARTRLNISIQRVFFAMKGTHDDLKEEDEKYCVRYEKTRISSLDQSNKKGNSNEASAGYCEKVILPSPCALPFTVSPDNYKESSQPSPVSVLNCTKKGQVCRWMLQKIGLDHEAPDVFDKLEKAQIAQVIFGHNRTQALIRP</sequence>
<evidence type="ECO:0000313" key="3">
    <source>
        <dbReference type="Proteomes" id="UP000636800"/>
    </source>
</evidence>
<evidence type="ECO:0000313" key="1">
    <source>
        <dbReference type="EMBL" id="KAG0481716.1"/>
    </source>
</evidence>
<dbReference type="EMBL" id="JADCNL010000005">
    <property type="protein sequence ID" value="KAG0481716.1"/>
    <property type="molecule type" value="Genomic_DNA"/>
</dbReference>
<protein>
    <submittedName>
        <fullName evidence="1">Uncharacterized protein</fullName>
    </submittedName>
</protein>
<dbReference type="AlphaFoldDB" id="A0A835QXS0"/>
<dbReference type="EMBL" id="JADCNM010000005">
    <property type="protein sequence ID" value="KAG0484099.1"/>
    <property type="molecule type" value="Genomic_DNA"/>
</dbReference>
<keyword evidence="3" id="KW-1185">Reference proteome</keyword>
<comment type="caution">
    <text evidence="1">The sequence shown here is derived from an EMBL/GenBank/DDBJ whole genome shotgun (WGS) entry which is preliminary data.</text>
</comment>
<name>A0A835QXS0_VANPL</name>
<dbReference type="Proteomes" id="UP000636800">
    <property type="component" value="Chromosome 5"/>
</dbReference>
<organism evidence="1 3">
    <name type="scientific">Vanilla planifolia</name>
    <name type="common">Vanilla</name>
    <dbReference type="NCBI Taxonomy" id="51239"/>
    <lineage>
        <taxon>Eukaryota</taxon>
        <taxon>Viridiplantae</taxon>
        <taxon>Streptophyta</taxon>
        <taxon>Embryophyta</taxon>
        <taxon>Tracheophyta</taxon>
        <taxon>Spermatophyta</taxon>
        <taxon>Magnoliopsida</taxon>
        <taxon>Liliopsida</taxon>
        <taxon>Asparagales</taxon>
        <taxon>Orchidaceae</taxon>
        <taxon>Vanilloideae</taxon>
        <taxon>Vanilleae</taxon>
        <taxon>Vanilla</taxon>
    </lineage>
</organism>